<dbReference type="GO" id="GO:0043709">
    <property type="term" value="P:cell adhesion involved in single-species biofilm formation"/>
    <property type="evidence" value="ECO:0007669"/>
    <property type="project" value="TreeGrafter"/>
</dbReference>
<keyword evidence="1 2" id="KW-0732">Signal</keyword>
<dbReference type="SUPFAM" id="SSF49401">
    <property type="entry name" value="Bacterial adhesins"/>
    <property type="match status" value="1"/>
</dbReference>
<organism evidence="4 5">
    <name type="scientific">Burkholderia thailandensis (strain ATCC 700388 / DSM 13276 / CCUG 48851 / CIP 106301 / E264)</name>
    <dbReference type="NCBI Taxonomy" id="271848"/>
    <lineage>
        <taxon>Bacteria</taxon>
        <taxon>Pseudomonadati</taxon>
        <taxon>Pseudomonadota</taxon>
        <taxon>Betaproteobacteria</taxon>
        <taxon>Burkholderiales</taxon>
        <taxon>Burkholderiaceae</taxon>
        <taxon>Burkholderia</taxon>
        <taxon>pseudomallei group</taxon>
    </lineage>
</organism>
<dbReference type="EMBL" id="CP000085">
    <property type="protein sequence ID" value="ABC35208.1"/>
    <property type="molecule type" value="Genomic_DNA"/>
</dbReference>
<dbReference type="InterPro" id="IPR050263">
    <property type="entry name" value="Bact_Fimbrial_Adh_Pro"/>
</dbReference>
<dbReference type="RefSeq" id="WP_011400800.1">
    <property type="nucleotide sequence ID" value="NC_007650.1"/>
</dbReference>
<reference evidence="4 5" key="1">
    <citation type="journal article" date="2005" name="BMC Genomics">
        <title>Bacterial genome adaptation to niches: divergence of the potential virulence genes in three Burkholderia species of different survival strategies.</title>
        <authorList>
            <person name="Kim H.S."/>
            <person name="Schell M.A."/>
            <person name="Yu Y."/>
            <person name="Ulrich R.L."/>
            <person name="Sarria S.H."/>
            <person name="Nierman W.C."/>
            <person name="DeShazer D."/>
        </authorList>
    </citation>
    <scope>NUCLEOTIDE SEQUENCE [LARGE SCALE GENOMIC DNA]</scope>
    <source>
        <strain evidence="5">ATCC 700388 / DSM 13276 / CCUG 48851 / CIP 106301 / E264</strain>
    </source>
</reference>
<dbReference type="Gene3D" id="2.60.40.1090">
    <property type="entry name" value="Fimbrial-type adhesion domain"/>
    <property type="match status" value="1"/>
</dbReference>
<accession>Q2T932</accession>
<dbReference type="KEGG" id="bte:BTH_II0115"/>
<keyword evidence="5" id="KW-1185">Reference proteome</keyword>
<evidence type="ECO:0000256" key="1">
    <source>
        <dbReference type="ARBA" id="ARBA00022729"/>
    </source>
</evidence>
<evidence type="ECO:0000259" key="3">
    <source>
        <dbReference type="Pfam" id="PF00419"/>
    </source>
</evidence>
<dbReference type="PANTHER" id="PTHR33420:SF3">
    <property type="entry name" value="FIMBRIAL SUBUNIT ELFA"/>
    <property type="match status" value="1"/>
</dbReference>
<protein>
    <submittedName>
        <fullName evidence="4">Frimbrial protein</fullName>
    </submittedName>
</protein>
<dbReference type="AlphaFoldDB" id="Q2T932"/>
<dbReference type="PANTHER" id="PTHR33420">
    <property type="entry name" value="FIMBRIAL SUBUNIT ELFA-RELATED"/>
    <property type="match status" value="1"/>
</dbReference>
<dbReference type="HOGENOM" id="CLU_088965_2_4_4"/>
<gene>
    <name evidence="4" type="ordered locus">BTH_II0115</name>
</gene>
<dbReference type="GO" id="GO:0009289">
    <property type="term" value="C:pilus"/>
    <property type="evidence" value="ECO:0007669"/>
    <property type="project" value="InterPro"/>
</dbReference>
<dbReference type="InterPro" id="IPR036937">
    <property type="entry name" value="Adhesion_dom_fimbrial_sf"/>
</dbReference>
<dbReference type="GeneID" id="45117620"/>
<dbReference type="InterPro" id="IPR008966">
    <property type="entry name" value="Adhesion_dom_sf"/>
</dbReference>
<sequence>MKKNVVSFAAAALLGLGATQAAFAQTAGAAQGKVTFNGELITSTCTVDADSKDRIVQLPKVSTNTLTTAGQTAGSRPFDIKVIDCPKDVKVAAHFEMDNMHPESRTLKNLDETDKGAKNVSVQLVEADGTPLDVGSTSKNFVEVSDNGAGKYGATLTYGGQYYALGKTDPGLVNTFTRFTLAYE</sequence>
<feature type="domain" description="Fimbrial-type adhesion" evidence="3">
    <location>
        <begin position="35"/>
        <end position="183"/>
    </location>
</feature>
<proteinExistence type="predicted"/>
<name>Q2T932_BURTA</name>
<feature type="chain" id="PRO_5007701325" evidence="2">
    <location>
        <begin position="25"/>
        <end position="184"/>
    </location>
</feature>
<dbReference type="InterPro" id="IPR000259">
    <property type="entry name" value="Adhesion_dom_fimbrial"/>
</dbReference>
<evidence type="ECO:0000313" key="4">
    <source>
        <dbReference type="EMBL" id="ABC35208.1"/>
    </source>
</evidence>
<dbReference type="Proteomes" id="UP000001930">
    <property type="component" value="Chromosome II"/>
</dbReference>
<evidence type="ECO:0000313" key="5">
    <source>
        <dbReference type="Proteomes" id="UP000001930"/>
    </source>
</evidence>
<evidence type="ECO:0000256" key="2">
    <source>
        <dbReference type="SAM" id="SignalP"/>
    </source>
</evidence>
<feature type="signal peptide" evidence="2">
    <location>
        <begin position="1"/>
        <end position="24"/>
    </location>
</feature>
<dbReference type="Pfam" id="PF00419">
    <property type="entry name" value="Fimbrial"/>
    <property type="match status" value="1"/>
</dbReference>